<geneLocation type="plasmid" evidence="1 2">
    <name>pDEIPR02</name>
</geneLocation>
<name>F0RQ95_DEIPM</name>
<accession>F0RQ95</accession>
<reference evidence="1 2" key="2">
    <citation type="journal article" date="2012" name="Stand. Genomic Sci.">
        <title>Complete genome sequence of the orange-red pigmented, radioresistant Deinococcus proteolyticus type strain (MRP(T)).</title>
        <authorList>
            <person name="Copeland A."/>
            <person name="Zeytun A."/>
            <person name="Yassawong M."/>
            <person name="Nolan M."/>
            <person name="Lucas S."/>
            <person name="Hammon N."/>
            <person name="Deshpande S."/>
            <person name="Cheng J.F."/>
            <person name="Han C."/>
            <person name="Tapia R."/>
            <person name="Goodwin L.A."/>
            <person name="Pitluck S."/>
            <person name="Mavromatis K."/>
            <person name="Liolios K."/>
            <person name="Pagani I."/>
            <person name="Ivanova N."/>
            <person name="Mikhailova N."/>
            <person name="Pati A."/>
            <person name="Chen A."/>
            <person name="Palaniappan K."/>
            <person name="Land M."/>
            <person name="Hauser L."/>
            <person name="Jeffries C.D."/>
            <person name="Brambilla E.M."/>
            <person name="Rohde M."/>
            <person name="Sikorski J."/>
            <person name="Pukall R."/>
            <person name="Goker M."/>
            <person name="Detter J.C."/>
            <person name="Woyke T."/>
            <person name="Bristow J."/>
            <person name="Eisen J.A."/>
            <person name="Markowitz V."/>
            <person name="Hugenholtz P."/>
            <person name="Kyrpides N.C."/>
            <person name="Klenk H.P."/>
            <person name="Lapidus A."/>
        </authorList>
    </citation>
    <scope>NUCLEOTIDE SEQUENCE [LARGE SCALE GENOMIC DNA]</scope>
    <source>
        <strain evidence="2">ATCC 35074 / DSM 20540 / JCM 6276 / NBRC 101906 / NCIMB 13154 / VKM Ac-1939 / CCM 2703 / MRP</strain>
        <plasmid evidence="2">Plasmid pDEIPR02</plasmid>
    </source>
</reference>
<protein>
    <submittedName>
        <fullName evidence="1">Uncharacterized protein</fullName>
    </submittedName>
</protein>
<evidence type="ECO:0000313" key="1">
    <source>
        <dbReference type="EMBL" id="ADY27454.1"/>
    </source>
</evidence>
<evidence type="ECO:0000313" key="2">
    <source>
        <dbReference type="Proteomes" id="UP000007718"/>
    </source>
</evidence>
<keyword evidence="1" id="KW-0614">Plasmid</keyword>
<organism evidence="1 2">
    <name type="scientific">Deinococcus proteolyticus (strain ATCC 35074 / DSM 20540 / JCM 6276 / NBRC 101906 / NCIMB 13154 / VKM Ac-1939 / CCM 2703 / MRP)</name>
    <dbReference type="NCBI Taxonomy" id="693977"/>
    <lineage>
        <taxon>Bacteria</taxon>
        <taxon>Thermotogati</taxon>
        <taxon>Deinococcota</taxon>
        <taxon>Deinococci</taxon>
        <taxon>Deinococcales</taxon>
        <taxon>Deinococcaceae</taxon>
        <taxon>Deinococcus</taxon>
    </lineage>
</organism>
<sequence>MSIVQMTERLNASVRTLQQQPSDVSRQAAELVRRAVPDIAGAPSEAAARRQLEQTADQLYRHYAAADTLAADHLKAAL</sequence>
<dbReference type="EMBL" id="CP002538">
    <property type="protein sequence ID" value="ADY27454.1"/>
    <property type="molecule type" value="Genomic_DNA"/>
</dbReference>
<dbReference type="Proteomes" id="UP000007718">
    <property type="component" value="Plasmid pDEIPR02"/>
</dbReference>
<dbReference type="HOGENOM" id="CLU_2616169_0_0_0"/>
<dbReference type="AlphaFoldDB" id="F0RQ95"/>
<keyword evidence="2" id="KW-1185">Reference proteome</keyword>
<dbReference type="KEGG" id="dpt:Deipr_2329"/>
<proteinExistence type="predicted"/>
<reference evidence="2" key="1">
    <citation type="submission" date="2011-02" db="EMBL/GenBank/DDBJ databases">
        <title>The complete sequence of plasmid2 of Deinococcus proteolyticus DSM 20540.</title>
        <authorList>
            <consortium name="US DOE Joint Genome Institute (JGI-PGF)"/>
            <person name="Lucas S."/>
            <person name="Copeland A."/>
            <person name="Lapidus A."/>
            <person name="Bruce D."/>
            <person name="Goodwin L."/>
            <person name="Pitluck S."/>
            <person name="Kyrpides N."/>
            <person name="Mavromatis K."/>
            <person name="Pagani I."/>
            <person name="Ivanova N."/>
            <person name="Ovchinnikova G."/>
            <person name="Zeytun A."/>
            <person name="Detter J.C."/>
            <person name="Han C."/>
            <person name="Land M."/>
            <person name="Hauser L."/>
            <person name="Markowitz V."/>
            <person name="Cheng J.-F."/>
            <person name="Hugenholtz P."/>
            <person name="Woyke T."/>
            <person name="Wu D."/>
            <person name="Pukall R."/>
            <person name="Steenblock K."/>
            <person name="Brambilla E."/>
            <person name="Klenk H.-P."/>
            <person name="Eisen J.A."/>
        </authorList>
    </citation>
    <scope>NUCLEOTIDE SEQUENCE [LARGE SCALE GENOMIC DNA]</scope>
    <source>
        <strain evidence="2">ATCC 35074 / DSM 20540 / JCM 6276 / NBRC 101906 / NCIMB 13154 / VKM Ac-1939 / CCM 2703 / MRP</strain>
        <plasmid evidence="2">Plasmid pDEIPR02</plasmid>
    </source>
</reference>
<gene>
    <name evidence="1" type="ordered locus">Deipr_2329</name>
</gene>